<evidence type="ECO:0000313" key="3">
    <source>
        <dbReference type="EMBL" id="ACX51982.1"/>
    </source>
</evidence>
<dbReference type="RefSeq" id="WP_015738859.1">
    <property type="nucleotide sequence ID" value="NC_013385.1"/>
</dbReference>
<feature type="domain" description="HNH nuclease" evidence="2">
    <location>
        <begin position="185"/>
        <end position="236"/>
    </location>
</feature>
<dbReference type="OrthoDB" id="9779761at2"/>
<reference evidence="3 4" key="1">
    <citation type="submission" date="2009-10" db="EMBL/GenBank/DDBJ databases">
        <title>Complete sequence of chromosome of Ammonifex degensii KC4.</title>
        <authorList>
            <consortium name="US DOE Joint Genome Institute"/>
            <person name="Kerfeld C."/>
            <person name="Goodner B."/>
            <person name="Huber H."/>
            <person name="Stetter K."/>
            <person name="Lucas S."/>
            <person name="Copeland A."/>
            <person name="Lapidus A."/>
            <person name="Glavina del Rio T."/>
            <person name="Dalin E."/>
            <person name="Tice H."/>
            <person name="Bruce D."/>
            <person name="Goodwin L."/>
            <person name="Pitluck S."/>
            <person name="Saunders E."/>
            <person name="Brettin T."/>
            <person name="Detter J.C."/>
            <person name="Han C."/>
            <person name="Larimer F."/>
            <person name="Land M."/>
            <person name="Hauser L."/>
            <person name="Kyrpides N."/>
            <person name="Ovchinnikova G."/>
            <person name="Richardson P."/>
        </authorList>
    </citation>
    <scope>NUCLEOTIDE SEQUENCE [LARGE SCALE GENOMIC DNA]</scope>
    <source>
        <strain evidence="4">DSM 10501 / KC4</strain>
    </source>
</reference>
<keyword evidence="3" id="KW-0378">Hydrolase</keyword>
<dbReference type="KEGG" id="adg:Adeg_0842"/>
<feature type="compositionally biased region" description="Basic residues" evidence="1">
    <location>
        <begin position="96"/>
        <end position="111"/>
    </location>
</feature>
<dbReference type="SMART" id="SM00507">
    <property type="entry name" value="HNHc"/>
    <property type="match status" value="1"/>
</dbReference>
<evidence type="ECO:0000256" key="1">
    <source>
        <dbReference type="SAM" id="MobiDB-lite"/>
    </source>
</evidence>
<dbReference type="Pfam" id="PF01844">
    <property type="entry name" value="HNH"/>
    <property type="match status" value="1"/>
</dbReference>
<dbReference type="STRING" id="429009.Adeg_0842"/>
<organism evidence="3 4">
    <name type="scientific">Ammonifex degensii (strain DSM 10501 / KC4)</name>
    <dbReference type="NCBI Taxonomy" id="429009"/>
    <lineage>
        <taxon>Bacteria</taxon>
        <taxon>Bacillati</taxon>
        <taxon>Bacillota</taxon>
        <taxon>Clostridia</taxon>
        <taxon>Thermoanaerobacterales</taxon>
        <taxon>Thermoanaerobacteraceae</taxon>
        <taxon>Ammonifex</taxon>
    </lineage>
</organism>
<keyword evidence="3" id="KW-0255">Endonuclease</keyword>
<dbReference type="InterPro" id="IPR002711">
    <property type="entry name" value="HNH"/>
</dbReference>
<dbReference type="GO" id="GO:0003676">
    <property type="term" value="F:nucleic acid binding"/>
    <property type="evidence" value="ECO:0007669"/>
    <property type="project" value="InterPro"/>
</dbReference>
<dbReference type="AlphaFoldDB" id="C9RCK5"/>
<accession>C9RCK5</accession>
<dbReference type="NCBIfam" id="NF040563">
    <property type="entry name" value="guided_IscB"/>
    <property type="match status" value="1"/>
</dbReference>
<evidence type="ECO:0000259" key="2">
    <source>
        <dbReference type="SMART" id="SM00507"/>
    </source>
</evidence>
<feature type="compositionally biased region" description="Basic and acidic residues" evidence="1">
    <location>
        <begin position="112"/>
        <end position="124"/>
    </location>
</feature>
<dbReference type="Gene3D" id="1.10.30.50">
    <property type="match status" value="1"/>
</dbReference>
<dbReference type="CDD" id="cd00085">
    <property type="entry name" value="HNHc"/>
    <property type="match status" value="1"/>
</dbReference>
<evidence type="ECO:0000313" key="4">
    <source>
        <dbReference type="Proteomes" id="UP000002620"/>
    </source>
</evidence>
<dbReference type="GO" id="GO:0004519">
    <property type="term" value="F:endonuclease activity"/>
    <property type="evidence" value="ECO:0007669"/>
    <property type="project" value="UniProtKB-KW"/>
</dbReference>
<sequence>MVFVLDRKGRPLMPCSERRARKLLEQGRAVVVRLEPFVIRLKDRVAEEASLQPLRLKIDPGYEVTGISVVRVAGGKEVVVYFAEVHHRTDVPGKLLSRRQARRSRRSRKTRYREPRFDNRRKPEGWLPPSAEARVSQVFSVVGKLVRWLPVTEIVVESAKFDTQKLQNPEVSGVEYQQGELQGYEVREYLLEKYGRRCAYCGKENVPLEVDHVVPKSRGGTDRVSNLTLACRECNQAKGNKLPQEWLEELKDSGRAVDRKRAENVPKVLARLKEPLKAAACMNATRYVLVERLRALGPPVLTATTAQTKYNRARFNLPKTHYFDACCVGEVSGELEVAAGYVQVFRAVGRGTRRVANLDRHGFPRGHRAREKVHFGFATGDLVVAEVPNGKYAGRYVGYVAVRRSGYFDLKDLSGRRVCQGIAFHHFKLVQRFDGWRYEKFKVAALSSPHLKVGASSAA</sequence>
<feature type="region of interest" description="Disordered" evidence="1">
    <location>
        <begin position="94"/>
        <end position="125"/>
    </location>
</feature>
<keyword evidence="3" id="KW-0540">Nuclease</keyword>
<gene>
    <name evidence="3" type="ordered locus">Adeg_0842</name>
</gene>
<dbReference type="InterPro" id="IPR052892">
    <property type="entry name" value="NA-targeting_endonuclease"/>
</dbReference>
<dbReference type="eggNOG" id="COG1403">
    <property type="taxonomic scope" value="Bacteria"/>
</dbReference>
<name>C9RCK5_AMMDK</name>
<dbReference type="EMBL" id="CP001785">
    <property type="protein sequence ID" value="ACX51982.1"/>
    <property type="molecule type" value="Genomic_DNA"/>
</dbReference>
<dbReference type="InterPro" id="IPR025938">
    <property type="entry name" value="RRXRR_dom"/>
</dbReference>
<dbReference type="HOGENOM" id="CLU_036716_0_0_9"/>
<dbReference type="PANTHER" id="PTHR33877">
    <property type="entry name" value="SLL1193 PROTEIN"/>
    <property type="match status" value="1"/>
</dbReference>
<proteinExistence type="predicted"/>
<dbReference type="Pfam" id="PF14239">
    <property type="entry name" value="RRXRR"/>
    <property type="match status" value="1"/>
</dbReference>
<dbReference type="PANTHER" id="PTHR33877:SF2">
    <property type="entry name" value="OS07G0170200 PROTEIN"/>
    <property type="match status" value="1"/>
</dbReference>
<keyword evidence="4" id="KW-1185">Reference proteome</keyword>
<dbReference type="GO" id="GO:0008270">
    <property type="term" value="F:zinc ion binding"/>
    <property type="evidence" value="ECO:0007669"/>
    <property type="project" value="InterPro"/>
</dbReference>
<dbReference type="Proteomes" id="UP000002620">
    <property type="component" value="Chromosome"/>
</dbReference>
<protein>
    <submittedName>
        <fullName evidence="3">HNH endonuclease</fullName>
    </submittedName>
</protein>
<dbReference type="InterPro" id="IPR003615">
    <property type="entry name" value="HNH_nuc"/>
</dbReference>
<dbReference type="InterPro" id="IPR047693">
    <property type="entry name" value="RNA-guided_IscB-like"/>
</dbReference>